<evidence type="ECO:0000313" key="2">
    <source>
        <dbReference type="Proteomes" id="UP000233276"/>
    </source>
</evidence>
<protein>
    <submittedName>
        <fullName evidence="1">Uncharacterized protein</fullName>
    </submittedName>
</protein>
<dbReference type="KEGG" id="mhos:CXR34_08775"/>
<reference evidence="1 2" key="1">
    <citation type="submission" date="2017-12" db="EMBL/GenBank/DDBJ databases">
        <title>Isolation and characterization of estrogens degradatiion strain Microbacterium hominis SJTG1.</title>
        <authorList>
            <person name="Xiong W."/>
            <person name="Yin C."/>
            <person name="Zheng D."/>
            <person name="Liang R."/>
        </authorList>
    </citation>
    <scope>NUCLEOTIDE SEQUENCE [LARGE SCALE GENOMIC DNA]</scope>
    <source>
        <strain evidence="1 2">SJTG1</strain>
    </source>
</reference>
<gene>
    <name evidence="1" type="ORF">CXR34_08775</name>
</gene>
<dbReference type="Proteomes" id="UP000233276">
    <property type="component" value="Chromosome"/>
</dbReference>
<organism evidence="1 2">
    <name type="scientific">Microbacterium hominis</name>
    <dbReference type="NCBI Taxonomy" id="162426"/>
    <lineage>
        <taxon>Bacteria</taxon>
        <taxon>Bacillati</taxon>
        <taxon>Actinomycetota</taxon>
        <taxon>Actinomycetes</taxon>
        <taxon>Micrococcales</taxon>
        <taxon>Microbacteriaceae</taxon>
        <taxon>Microbacterium</taxon>
    </lineage>
</organism>
<proteinExistence type="predicted"/>
<evidence type="ECO:0000313" key="1">
    <source>
        <dbReference type="EMBL" id="AUG29530.1"/>
    </source>
</evidence>
<dbReference type="RefSeq" id="WP_016464926.1">
    <property type="nucleotide sequence ID" value="NZ_CP025299.1"/>
</dbReference>
<sequence length="273" mass="29177">MGLPSSARVDALPDEVLAERLSALRGDPTLWRSELGQSVLAEARIRFARLATACGLDESDGASYAWCYWTQEMTDAQLTSRRSELWKFTGGAIRNHMATESMAQSRLTSTRAVRQVAVVGREAPLRFNSAEALAGLSASDLVADPFNDERPEVPRRSTGQLQAIAAVKHLLVMAGLTPAQRDLVLDEIARHVTTSSSIRAAAEAMCRTPSPATPLGSDRWKALSALVLGTAKGAPGIMHLIGHGHPSPMSEPHIQKLLPVFLQQDGAVAAGVA</sequence>
<name>A0A2K9D7F5_9MICO</name>
<dbReference type="EMBL" id="CP025299">
    <property type="protein sequence ID" value="AUG29530.1"/>
    <property type="molecule type" value="Genomic_DNA"/>
</dbReference>
<dbReference type="AlphaFoldDB" id="A0A2K9D7F5"/>
<accession>A0A2K9D7F5</accession>